<feature type="compositionally biased region" description="Basic and acidic residues" evidence="1">
    <location>
        <begin position="126"/>
        <end position="136"/>
    </location>
</feature>
<dbReference type="OrthoDB" id="412981at2759"/>
<dbReference type="Proteomes" id="UP000299102">
    <property type="component" value="Unassembled WGS sequence"/>
</dbReference>
<accession>A0A4C1U732</accession>
<feature type="region of interest" description="Disordered" evidence="1">
    <location>
        <begin position="126"/>
        <end position="148"/>
    </location>
</feature>
<reference evidence="2 3" key="1">
    <citation type="journal article" date="2019" name="Commun. Biol.">
        <title>The bagworm genome reveals a unique fibroin gene that provides high tensile strength.</title>
        <authorList>
            <person name="Kono N."/>
            <person name="Nakamura H."/>
            <person name="Ohtoshi R."/>
            <person name="Tomita M."/>
            <person name="Numata K."/>
            <person name="Arakawa K."/>
        </authorList>
    </citation>
    <scope>NUCLEOTIDE SEQUENCE [LARGE SCALE GENOMIC DNA]</scope>
</reference>
<sequence length="163" mass="17985">MITAPVDSRNVRGVISSLLASQKEVRSYFEVPFLLYSTVITAVGKSFQSFTVRGRKQRIKHMVVKRERDGADGVSGDRNNDGNLKSLPKAKHIKTDSCSSQAHVAYTDLETTERVVSPAGHRLLQDSEDRTSHPHGYEVIGPDSPSRVPIDPRFGADVLDIVL</sequence>
<evidence type="ECO:0000313" key="2">
    <source>
        <dbReference type="EMBL" id="GBP22129.1"/>
    </source>
</evidence>
<organism evidence="2 3">
    <name type="scientific">Eumeta variegata</name>
    <name type="common">Bagworm moth</name>
    <name type="synonym">Eumeta japonica</name>
    <dbReference type="NCBI Taxonomy" id="151549"/>
    <lineage>
        <taxon>Eukaryota</taxon>
        <taxon>Metazoa</taxon>
        <taxon>Ecdysozoa</taxon>
        <taxon>Arthropoda</taxon>
        <taxon>Hexapoda</taxon>
        <taxon>Insecta</taxon>
        <taxon>Pterygota</taxon>
        <taxon>Neoptera</taxon>
        <taxon>Endopterygota</taxon>
        <taxon>Lepidoptera</taxon>
        <taxon>Glossata</taxon>
        <taxon>Ditrysia</taxon>
        <taxon>Tineoidea</taxon>
        <taxon>Psychidae</taxon>
        <taxon>Oiketicinae</taxon>
        <taxon>Eumeta</taxon>
    </lineage>
</organism>
<dbReference type="AlphaFoldDB" id="A0A4C1U732"/>
<comment type="caution">
    <text evidence="2">The sequence shown here is derived from an EMBL/GenBank/DDBJ whole genome shotgun (WGS) entry which is preliminary data.</text>
</comment>
<name>A0A4C1U732_EUMVA</name>
<evidence type="ECO:0000313" key="3">
    <source>
        <dbReference type="Proteomes" id="UP000299102"/>
    </source>
</evidence>
<proteinExistence type="predicted"/>
<evidence type="ECO:0000256" key="1">
    <source>
        <dbReference type="SAM" id="MobiDB-lite"/>
    </source>
</evidence>
<dbReference type="EMBL" id="BGZK01000137">
    <property type="protein sequence ID" value="GBP22129.1"/>
    <property type="molecule type" value="Genomic_DNA"/>
</dbReference>
<protein>
    <submittedName>
        <fullName evidence="2">Uncharacterized protein</fullName>
    </submittedName>
</protein>
<keyword evidence="3" id="KW-1185">Reference proteome</keyword>
<gene>
    <name evidence="2" type="ORF">EVAR_10638_1</name>
</gene>
<feature type="region of interest" description="Disordered" evidence="1">
    <location>
        <begin position="67"/>
        <end position="87"/>
    </location>
</feature>